<proteinExistence type="predicted"/>
<dbReference type="OrthoDB" id="3182121at2"/>
<evidence type="ECO:0008006" key="5">
    <source>
        <dbReference type="Google" id="ProtNLM"/>
    </source>
</evidence>
<dbReference type="InterPro" id="IPR002878">
    <property type="entry name" value="ChsH2_C"/>
</dbReference>
<dbReference type="InterPro" id="IPR052513">
    <property type="entry name" value="Thioester_dehydratase-like"/>
</dbReference>
<organism evidence="3 4">
    <name type="scientific">Humitalea rosea</name>
    <dbReference type="NCBI Taxonomy" id="990373"/>
    <lineage>
        <taxon>Bacteria</taxon>
        <taxon>Pseudomonadati</taxon>
        <taxon>Pseudomonadota</taxon>
        <taxon>Alphaproteobacteria</taxon>
        <taxon>Acetobacterales</taxon>
        <taxon>Roseomonadaceae</taxon>
        <taxon>Humitalea</taxon>
    </lineage>
</organism>
<name>A0A2W7INC5_9PROT</name>
<dbReference type="PANTHER" id="PTHR34075:SF5">
    <property type="entry name" value="BLR3430 PROTEIN"/>
    <property type="match status" value="1"/>
</dbReference>
<evidence type="ECO:0000313" key="4">
    <source>
        <dbReference type="Proteomes" id="UP000249688"/>
    </source>
</evidence>
<dbReference type="Pfam" id="PF01796">
    <property type="entry name" value="OB_ChsH2_C"/>
    <property type="match status" value="1"/>
</dbReference>
<dbReference type="Gene3D" id="6.10.30.10">
    <property type="match status" value="1"/>
</dbReference>
<dbReference type="RefSeq" id="WP_111396931.1">
    <property type="nucleotide sequence ID" value="NZ_QKYU01000004.1"/>
</dbReference>
<dbReference type="AlphaFoldDB" id="A0A2W7INC5"/>
<dbReference type="Proteomes" id="UP000249688">
    <property type="component" value="Unassembled WGS sequence"/>
</dbReference>
<dbReference type="PANTHER" id="PTHR34075">
    <property type="entry name" value="BLR3430 PROTEIN"/>
    <property type="match status" value="1"/>
</dbReference>
<dbReference type="EMBL" id="QKYU01000004">
    <property type="protein sequence ID" value="PZW48589.1"/>
    <property type="molecule type" value="Genomic_DNA"/>
</dbReference>
<dbReference type="InterPro" id="IPR012340">
    <property type="entry name" value="NA-bd_OB-fold"/>
</dbReference>
<keyword evidence="4" id="KW-1185">Reference proteome</keyword>
<dbReference type="Pfam" id="PF12172">
    <property type="entry name" value="zf-ChsH2"/>
    <property type="match status" value="1"/>
</dbReference>
<evidence type="ECO:0000259" key="1">
    <source>
        <dbReference type="Pfam" id="PF01796"/>
    </source>
</evidence>
<reference evidence="3 4" key="1">
    <citation type="submission" date="2018-06" db="EMBL/GenBank/DDBJ databases">
        <title>Genomic Encyclopedia of Archaeal and Bacterial Type Strains, Phase II (KMG-II): from individual species to whole genera.</title>
        <authorList>
            <person name="Goeker M."/>
        </authorList>
    </citation>
    <scope>NUCLEOTIDE SEQUENCE [LARGE SCALE GENOMIC DNA]</scope>
    <source>
        <strain evidence="3 4">DSM 24525</strain>
    </source>
</reference>
<feature type="domain" description="ChsH2 rubredoxin-like zinc ribbon" evidence="2">
    <location>
        <begin position="26"/>
        <end position="59"/>
    </location>
</feature>
<dbReference type="SUPFAM" id="SSF50249">
    <property type="entry name" value="Nucleic acid-binding proteins"/>
    <property type="match status" value="1"/>
</dbReference>
<protein>
    <recommendedName>
        <fullName evidence="5">OB-fold protein</fullName>
    </recommendedName>
</protein>
<sequence>MTIEVLSRPGRRPYPPRVTATTAPFWEGLLEGRFQTTRCDDCGRFSFPPKVICPHCWSRRILWHELSGNGRLYSSTTIHAAPASFRQEAPYRVAIVDLEEGVRLATRLLGGGPATLDSPVRLVALSYDDGPLFAARPDGGCIASVGLAPRPG</sequence>
<gene>
    <name evidence="3" type="ORF">C8P66_1043</name>
</gene>
<accession>A0A2W7INC5</accession>
<dbReference type="InterPro" id="IPR022002">
    <property type="entry name" value="ChsH2_Znr"/>
</dbReference>
<comment type="caution">
    <text evidence="3">The sequence shown here is derived from an EMBL/GenBank/DDBJ whole genome shotgun (WGS) entry which is preliminary data.</text>
</comment>
<evidence type="ECO:0000259" key="2">
    <source>
        <dbReference type="Pfam" id="PF12172"/>
    </source>
</evidence>
<evidence type="ECO:0000313" key="3">
    <source>
        <dbReference type="EMBL" id="PZW48589.1"/>
    </source>
</evidence>
<feature type="domain" description="ChsH2 C-terminal OB-fold" evidence="1">
    <location>
        <begin position="63"/>
        <end position="123"/>
    </location>
</feature>